<organism evidence="2 3">
    <name type="scientific">Hibiscus trionum</name>
    <name type="common">Flower of an hour</name>
    <dbReference type="NCBI Taxonomy" id="183268"/>
    <lineage>
        <taxon>Eukaryota</taxon>
        <taxon>Viridiplantae</taxon>
        <taxon>Streptophyta</taxon>
        <taxon>Embryophyta</taxon>
        <taxon>Tracheophyta</taxon>
        <taxon>Spermatophyta</taxon>
        <taxon>Magnoliopsida</taxon>
        <taxon>eudicotyledons</taxon>
        <taxon>Gunneridae</taxon>
        <taxon>Pentapetalae</taxon>
        <taxon>rosids</taxon>
        <taxon>malvids</taxon>
        <taxon>Malvales</taxon>
        <taxon>Malvaceae</taxon>
        <taxon>Malvoideae</taxon>
        <taxon>Hibiscus</taxon>
    </lineage>
</organism>
<evidence type="ECO:0000313" key="3">
    <source>
        <dbReference type="Proteomes" id="UP001165190"/>
    </source>
</evidence>
<dbReference type="PROSITE" id="PS50878">
    <property type="entry name" value="RT_POL"/>
    <property type="match status" value="1"/>
</dbReference>
<dbReference type="InterPro" id="IPR000477">
    <property type="entry name" value="RT_dom"/>
</dbReference>
<dbReference type="AlphaFoldDB" id="A0A9W7IGK2"/>
<dbReference type="Proteomes" id="UP001165190">
    <property type="component" value="Unassembled WGS sequence"/>
</dbReference>
<dbReference type="PANTHER" id="PTHR33116">
    <property type="entry name" value="REVERSE TRANSCRIPTASE ZINC-BINDING DOMAIN-CONTAINING PROTEIN-RELATED-RELATED"/>
    <property type="match status" value="1"/>
</dbReference>
<evidence type="ECO:0000259" key="1">
    <source>
        <dbReference type="PROSITE" id="PS50878"/>
    </source>
</evidence>
<name>A0A9W7IGK2_HIBTR</name>
<dbReference type="OrthoDB" id="1426902at2759"/>
<dbReference type="EMBL" id="BSYR01000026">
    <property type="protein sequence ID" value="GMI94762.1"/>
    <property type="molecule type" value="Genomic_DNA"/>
</dbReference>
<dbReference type="Pfam" id="PF13966">
    <property type="entry name" value="zf-RVT"/>
    <property type="match status" value="1"/>
</dbReference>
<comment type="caution">
    <text evidence="2">The sequence shown here is derived from an EMBL/GenBank/DDBJ whole genome shotgun (WGS) entry which is preliminary data.</text>
</comment>
<dbReference type="Pfam" id="PF00078">
    <property type="entry name" value="RVT_1"/>
    <property type="match status" value="1"/>
</dbReference>
<gene>
    <name evidence="2" type="ORF">HRI_003145500</name>
</gene>
<reference evidence="2" key="1">
    <citation type="submission" date="2023-05" db="EMBL/GenBank/DDBJ databases">
        <title>Genome and transcriptome analyses reveal genes involved in the formation of fine ridges on petal epidermal cells in Hibiscus trionum.</title>
        <authorList>
            <person name="Koshimizu S."/>
            <person name="Masuda S."/>
            <person name="Ishii T."/>
            <person name="Shirasu K."/>
            <person name="Hoshino A."/>
            <person name="Arita M."/>
        </authorList>
    </citation>
    <scope>NUCLEOTIDE SEQUENCE</scope>
    <source>
        <strain evidence="2">Hamamatsu line</strain>
    </source>
</reference>
<dbReference type="InterPro" id="IPR043502">
    <property type="entry name" value="DNA/RNA_pol_sf"/>
</dbReference>
<dbReference type="SUPFAM" id="SSF56672">
    <property type="entry name" value="DNA/RNA polymerases"/>
    <property type="match status" value="1"/>
</dbReference>
<feature type="domain" description="Reverse transcriptase" evidence="1">
    <location>
        <begin position="1"/>
        <end position="192"/>
    </location>
</feature>
<accession>A0A9W7IGK2</accession>
<evidence type="ECO:0000313" key="2">
    <source>
        <dbReference type="EMBL" id="GMI94762.1"/>
    </source>
</evidence>
<dbReference type="InterPro" id="IPR026960">
    <property type="entry name" value="RVT-Znf"/>
</dbReference>
<sequence>MKKSEVPGIIFKADFRKAYDLVDWGFLMLVLKKLGFGEKWRQWIMYCISSANISILVNGSPTPFFSIRRGLRQGCPLSPLLFNLVVETLSALIKSTMSKGFFEAVQIGNSNVKVSHLQFTDDLIIFCGASEMQVKNVVRLLKGFEYALGLRLNLQKSNLIGINLSTDTLEGWAVKVNCSTVNLPCTYLGLPLGCSKNSVALSAPVVEKFKKRMAGWKAKLMSFSGRIVLVKSVLSNLPVYYMSLFEMPATIFDQLNKMIAKFLWGSPERRTIHWLNWKVLCKPKCKGGLGLMDMKLKNRVLLNKWIWRFGAETESFWRKVLQAKYEKNSTCLMPLNLSRSNKSWIWRGIISPLNSADDPFSCNLFFTVGDRKSIRFWEDMWVGRVPLKMSFSRIFALASKKEGKIEDFGKLEGFVWRWHIVLRRNLFDWEIPIWDEFMFVINSSKPGRFPQDSLRWRPSSNGVYSPKEFCRLVDSTIPDPEQVWPMVWANLTPPKVESFTWRLVHEKIPTKSELRKRGMISNSSLFCDFCGIAEEAPSHLFCECVTTWSLWQKWCKLWDINLVMPSNPRDLLLWWFECQPSIREVQVWRLSFFSMVWTI</sequence>
<protein>
    <recommendedName>
        <fullName evidence="1">Reverse transcriptase domain-containing protein</fullName>
    </recommendedName>
</protein>
<dbReference type="PANTHER" id="PTHR33116:SF75">
    <property type="entry name" value="RIBONUCLEASE H PROTEIN"/>
    <property type="match status" value="1"/>
</dbReference>
<keyword evidence="3" id="KW-1185">Reference proteome</keyword>
<proteinExistence type="predicted"/>